<evidence type="ECO:0000313" key="2">
    <source>
        <dbReference type="EnsemblMetazoa" id="CJA13573.1"/>
    </source>
</evidence>
<dbReference type="EnsemblMetazoa" id="CJA13573.1">
    <property type="protein sequence ID" value="CJA13573.1"/>
    <property type="gene ID" value="WBGene00132777"/>
</dbReference>
<feature type="region of interest" description="Disordered" evidence="1">
    <location>
        <begin position="224"/>
        <end position="272"/>
    </location>
</feature>
<name>A0A8R1I0I1_CAEJA</name>
<evidence type="ECO:0000256" key="1">
    <source>
        <dbReference type="SAM" id="MobiDB-lite"/>
    </source>
</evidence>
<reference evidence="2" key="2">
    <citation type="submission" date="2022-06" db="UniProtKB">
        <authorList>
            <consortium name="EnsemblMetazoa"/>
        </authorList>
    </citation>
    <scope>IDENTIFICATION</scope>
    <source>
        <strain evidence="2">DF5081</strain>
    </source>
</reference>
<organism evidence="2 3">
    <name type="scientific">Caenorhabditis japonica</name>
    <dbReference type="NCBI Taxonomy" id="281687"/>
    <lineage>
        <taxon>Eukaryota</taxon>
        <taxon>Metazoa</taxon>
        <taxon>Ecdysozoa</taxon>
        <taxon>Nematoda</taxon>
        <taxon>Chromadorea</taxon>
        <taxon>Rhabditida</taxon>
        <taxon>Rhabditina</taxon>
        <taxon>Rhabditomorpha</taxon>
        <taxon>Rhabditoidea</taxon>
        <taxon>Rhabditidae</taxon>
        <taxon>Peloderinae</taxon>
        <taxon>Caenorhabditis</taxon>
    </lineage>
</organism>
<accession>A0A8R1I0I1</accession>
<protein>
    <submittedName>
        <fullName evidence="2">Uncharacterized protein</fullName>
    </submittedName>
</protein>
<feature type="region of interest" description="Disordered" evidence="1">
    <location>
        <begin position="83"/>
        <end position="114"/>
    </location>
</feature>
<sequence length="272" mass="30628">MTQLTNYNDSFLNNQNGSCHQQLYNFGAPHYPSEDNYFVREPTGKRPFPVEFESDMEYVPRTKRRFDKISACLENFSISNDKPSEINLDSSSDEEMEELHSDPGFDESIPTTSAPLVVEPDDEPAVAKKIRLDESIQRYLEKCRNNPYIGLPKSGKLKGNEMVIWQPHLLVSPKNDFNMAGRIQEIDDEEEERLNEEIKERVIENEGMVDDYASVVTTGIVELGSGSEHSDIGSSWSSPVPSPTGSSQIVELDANSLSNGSVTDEDMMEFDD</sequence>
<feature type="compositionally biased region" description="Acidic residues" evidence="1">
    <location>
        <begin position="263"/>
        <end position="272"/>
    </location>
</feature>
<keyword evidence="3" id="KW-1185">Reference proteome</keyword>
<dbReference type="AlphaFoldDB" id="A0A8R1I0I1"/>
<evidence type="ECO:0000313" key="3">
    <source>
        <dbReference type="Proteomes" id="UP000005237"/>
    </source>
</evidence>
<proteinExistence type="predicted"/>
<reference evidence="3" key="1">
    <citation type="submission" date="2010-08" db="EMBL/GenBank/DDBJ databases">
        <authorList>
            <consortium name="Caenorhabditis japonica Sequencing Consortium"/>
            <person name="Wilson R.K."/>
        </authorList>
    </citation>
    <scope>NUCLEOTIDE SEQUENCE [LARGE SCALE GENOMIC DNA]</scope>
    <source>
        <strain evidence="3">DF5081</strain>
    </source>
</reference>
<feature type="compositionally biased region" description="Polar residues" evidence="1">
    <location>
        <begin position="232"/>
        <end position="262"/>
    </location>
</feature>
<dbReference type="Proteomes" id="UP000005237">
    <property type="component" value="Unassembled WGS sequence"/>
</dbReference>